<sequence length="343" mass="37421">MTAERPRDVASLGWRDRSDEGARVQLGAQGQRVLGCLVEKALATPDHYPLSHNALRSACNQTTGRDPVVDYDDRDVRAGLDDLKAQQLVRSEYARGSRVPKAAHRLEEQLDLDRPQQAVLALLLLRGAQTPGELRSRAGRLHPFASVEAVEEVLRSLAEHRFGTLVERRAREPGRREARWAHLLGESESATAVPPDAASTTAASTSVAPTTDGPVPTAGPRGRHRTFADAVAAGDLHTAVAQLADDVVFHSPAVHRPYRGREATAAVLRAVTTVFEDFRYVDELDAGDRVGLVFAARVGDRELEGWDYLRFDEAGRIVELTVMIRPLSGLEAVVERMRTALGG</sequence>
<dbReference type="PANTHER" id="PTHR38768">
    <property type="entry name" value="UPF0502 PROTEIN YCEH"/>
    <property type="match status" value="1"/>
</dbReference>
<evidence type="ECO:0000259" key="3">
    <source>
        <dbReference type="Pfam" id="PF12680"/>
    </source>
</evidence>
<comment type="caution">
    <text evidence="4">The sequence shown here is derived from an EMBL/GenBank/DDBJ whole genome shotgun (WGS) entry which is preliminary data.</text>
</comment>
<feature type="domain" description="SnoaL-like" evidence="3">
    <location>
        <begin position="225"/>
        <end position="319"/>
    </location>
</feature>
<dbReference type="PANTHER" id="PTHR38768:SF1">
    <property type="entry name" value="UPF0502 PROTEIN YCEH"/>
    <property type="match status" value="1"/>
</dbReference>
<proteinExistence type="inferred from homology"/>
<dbReference type="Pfam" id="PF04337">
    <property type="entry name" value="DUF480"/>
    <property type="match status" value="1"/>
</dbReference>
<reference evidence="4" key="2">
    <citation type="submission" date="2020-09" db="EMBL/GenBank/DDBJ databases">
        <authorList>
            <person name="Sun Q."/>
            <person name="Zhou Y."/>
        </authorList>
    </citation>
    <scope>NUCLEOTIDE SEQUENCE</scope>
    <source>
        <strain evidence="4">CGMCC 1.14988</strain>
    </source>
</reference>
<protein>
    <recommendedName>
        <fullName evidence="3">SnoaL-like domain-containing protein</fullName>
    </recommendedName>
</protein>
<evidence type="ECO:0000313" key="4">
    <source>
        <dbReference type="EMBL" id="GGI06168.1"/>
    </source>
</evidence>
<reference evidence="4" key="1">
    <citation type="journal article" date="2014" name="Int. J. Syst. Evol. Microbiol.">
        <title>Complete genome sequence of Corynebacterium casei LMG S-19264T (=DSM 44701T), isolated from a smear-ripened cheese.</title>
        <authorList>
            <consortium name="US DOE Joint Genome Institute (JGI-PGF)"/>
            <person name="Walter F."/>
            <person name="Albersmeier A."/>
            <person name="Kalinowski J."/>
            <person name="Ruckert C."/>
        </authorList>
    </citation>
    <scope>NUCLEOTIDE SEQUENCE</scope>
    <source>
        <strain evidence="4">CGMCC 1.14988</strain>
    </source>
</reference>
<feature type="region of interest" description="Disordered" evidence="2">
    <location>
        <begin position="182"/>
        <end position="223"/>
    </location>
</feature>
<accession>A0A8J3AAE9</accession>
<dbReference type="InterPro" id="IPR032710">
    <property type="entry name" value="NTF2-like_dom_sf"/>
</dbReference>
<dbReference type="InterPro" id="IPR007432">
    <property type="entry name" value="DUF480"/>
</dbReference>
<dbReference type="InterPro" id="IPR036390">
    <property type="entry name" value="WH_DNA-bd_sf"/>
</dbReference>
<dbReference type="AlphaFoldDB" id="A0A8J3AAE9"/>
<evidence type="ECO:0000256" key="2">
    <source>
        <dbReference type="SAM" id="MobiDB-lite"/>
    </source>
</evidence>
<dbReference type="Proteomes" id="UP000650511">
    <property type="component" value="Unassembled WGS sequence"/>
</dbReference>
<dbReference type="EMBL" id="BMHA01000006">
    <property type="protein sequence ID" value="GGI06168.1"/>
    <property type="molecule type" value="Genomic_DNA"/>
</dbReference>
<dbReference type="SUPFAM" id="SSF54427">
    <property type="entry name" value="NTF2-like"/>
    <property type="match status" value="1"/>
</dbReference>
<evidence type="ECO:0000313" key="5">
    <source>
        <dbReference type="Proteomes" id="UP000650511"/>
    </source>
</evidence>
<organism evidence="4 5">
    <name type="scientific">Egicoccus halophilus</name>
    <dbReference type="NCBI Taxonomy" id="1670830"/>
    <lineage>
        <taxon>Bacteria</taxon>
        <taxon>Bacillati</taxon>
        <taxon>Actinomycetota</taxon>
        <taxon>Nitriliruptoria</taxon>
        <taxon>Egicoccales</taxon>
        <taxon>Egicoccaceae</taxon>
        <taxon>Egicoccus</taxon>
    </lineage>
</organism>
<dbReference type="HAMAP" id="MF_01584">
    <property type="entry name" value="UPF0502"/>
    <property type="match status" value="1"/>
</dbReference>
<dbReference type="Pfam" id="PF12680">
    <property type="entry name" value="SnoaL_2"/>
    <property type="match status" value="1"/>
</dbReference>
<name>A0A8J3AAE9_9ACTN</name>
<feature type="compositionally biased region" description="Low complexity" evidence="2">
    <location>
        <begin position="189"/>
        <end position="212"/>
    </location>
</feature>
<dbReference type="SUPFAM" id="SSF46785">
    <property type="entry name" value="Winged helix' DNA-binding domain"/>
    <property type="match status" value="2"/>
</dbReference>
<dbReference type="InterPro" id="IPR036388">
    <property type="entry name" value="WH-like_DNA-bd_sf"/>
</dbReference>
<dbReference type="Gene3D" id="3.10.450.50">
    <property type="match status" value="1"/>
</dbReference>
<dbReference type="InterPro" id="IPR037401">
    <property type="entry name" value="SnoaL-like"/>
</dbReference>
<dbReference type="Gene3D" id="1.10.10.10">
    <property type="entry name" value="Winged helix-like DNA-binding domain superfamily/Winged helix DNA-binding domain"/>
    <property type="match status" value="2"/>
</dbReference>
<comment type="similarity">
    <text evidence="1">Belongs to the UPF0502 family.</text>
</comment>
<evidence type="ECO:0000256" key="1">
    <source>
        <dbReference type="HAMAP-Rule" id="MF_01584"/>
    </source>
</evidence>
<gene>
    <name evidence="4" type="ORF">GCM10011354_17740</name>
</gene>
<keyword evidence="5" id="KW-1185">Reference proteome</keyword>